<dbReference type="GeneID" id="27905478"/>
<dbReference type="InterPro" id="IPR002347">
    <property type="entry name" value="SDR_fam"/>
</dbReference>
<evidence type="ECO:0000313" key="6">
    <source>
        <dbReference type="EMBL" id="EMF17776.1"/>
    </source>
</evidence>
<evidence type="ECO:0000313" key="7">
    <source>
        <dbReference type="Proteomes" id="UP000016931"/>
    </source>
</evidence>
<dbReference type="PANTHER" id="PTHR42760">
    <property type="entry name" value="SHORT-CHAIN DEHYDROGENASES/REDUCTASES FAMILY MEMBER"/>
    <property type="match status" value="1"/>
</dbReference>
<dbReference type="eggNOG" id="KOG1200">
    <property type="taxonomic scope" value="Eukaryota"/>
</dbReference>
<dbReference type="OMA" id="ELWYDVI"/>
<dbReference type="FunFam" id="3.40.50.720:FF:000084">
    <property type="entry name" value="Short-chain dehydrogenase reductase"/>
    <property type="match status" value="1"/>
</dbReference>
<comment type="similarity">
    <text evidence="1 4">Belongs to the short-chain dehydrogenases/reductases (SDR) family.</text>
</comment>
<keyword evidence="3" id="KW-0560">Oxidoreductase</keyword>
<dbReference type="GO" id="GO:0048038">
    <property type="term" value="F:quinone binding"/>
    <property type="evidence" value="ECO:0007669"/>
    <property type="project" value="TreeGrafter"/>
</dbReference>
<dbReference type="GO" id="GO:0006633">
    <property type="term" value="P:fatty acid biosynthetic process"/>
    <property type="evidence" value="ECO:0007669"/>
    <property type="project" value="TreeGrafter"/>
</dbReference>
<dbReference type="Proteomes" id="UP000016931">
    <property type="component" value="Unassembled WGS sequence"/>
</dbReference>
<keyword evidence="7" id="KW-1185">Reference proteome</keyword>
<evidence type="ECO:0000256" key="5">
    <source>
        <dbReference type="SAM" id="MobiDB-lite"/>
    </source>
</evidence>
<dbReference type="AlphaFoldDB" id="N1QKJ6"/>
<dbReference type="Gene3D" id="3.40.50.720">
    <property type="entry name" value="NAD(P)-binding Rossmann-like Domain"/>
    <property type="match status" value="1"/>
</dbReference>
<evidence type="ECO:0000256" key="4">
    <source>
        <dbReference type="RuleBase" id="RU000363"/>
    </source>
</evidence>
<sequence>FQGKTCLITGAASGIGRATAIKMASMGATLALSDINLPGVLETQSLCANSSTHIASLLDVSSSSAISEYFTGEIIPHLQLQTTSTSTSTSNPEGEGKGEEKRKSLDYIFNCAGINPTAYPLTTTSDTYWDKLINTNLKGTYLISRAAIPLLSSSSSPSIVNVSSTMGLQAAPEYAIYCATKFGIVGFTKALALELGPQGIRVNAVAPGYIDTPSNAGVVAGPEAVQEQVDRVALGRMGTAEEVADVVAFLFSEESRYMTGAVVEITGGRM</sequence>
<gene>
    <name evidence="6" type="ORF">SEPMUDRAFT_21778</name>
</gene>
<keyword evidence="2" id="KW-0521">NADP</keyword>
<feature type="non-terminal residue" evidence="6">
    <location>
        <position position="1"/>
    </location>
</feature>
<dbReference type="InterPro" id="IPR036291">
    <property type="entry name" value="NAD(P)-bd_dom_sf"/>
</dbReference>
<evidence type="ECO:0000256" key="1">
    <source>
        <dbReference type="ARBA" id="ARBA00006484"/>
    </source>
</evidence>
<proteinExistence type="inferred from homology"/>
<dbReference type="PRINTS" id="PR00081">
    <property type="entry name" value="GDHRDH"/>
</dbReference>
<feature type="region of interest" description="Disordered" evidence="5">
    <location>
        <begin position="81"/>
        <end position="101"/>
    </location>
</feature>
<dbReference type="OrthoDB" id="2117591at2759"/>
<dbReference type="RefSeq" id="XP_016765897.1">
    <property type="nucleotide sequence ID" value="XM_016908341.2"/>
</dbReference>
<dbReference type="PANTHER" id="PTHR42760:SF83">
    <property type="entry name" value="(3R)-3-HYDROXYACYL-COA DEHYDROGENASE"/>
    <property type="match status" value="1"/>
</dbReference>
<dbReference type="GO" id="GO:0016616">
    <property type="term" value="F:oxidoreductase activity, acting on the CH-OH group of donors, NAD or NADP as acceptor"/>
    <property type="evidence" value="ECO:0007669"/>
    <property type="project" value="TreeGrafter"/>
</dbReference>
<dbReference type="Pfam" id="PF00106">
    <property type="entry name" value="adh_short"/>
    <property type="match status" value="1"/>
</dbReference>
<dbReference type="CDD" id="cd05233">
    <property type="entry name" value="SDR_c"/>
    <property type="match status" value="1"/>
</dbReference>
<reference evidence="6 7" key="1">
    <citation type="journal article" date="2012" name="PLoS Pathog.">
        <title>Diverse lifestyles and strategies of plant pathogenesis encoded in the genomes of eighteen Dothideomycetes fungi.</title>
        <authorList>
            <person name="Ohm R.A."/>
            <person name="Feau N."/>
            <person name="Henrissat B."/>
            <person name="Schoch C.L."/>
            <person name="Horwitz B.A."/>
            <person name="Barry K.W."/>
            <person name="Condon B.J."/>
            <person name="Copeland A.C."/>
            <person name="Dhillon B."/>
            <person name="Glaser F."/>
            <person name="Hesse C.N."/>
            <person name="Kosti I."/>
            <person name="LaButti K."/>
            <person name="Lindquist E.A."/>
            <person name="Lucas S."/>
            <person name="Salamov A.A."/>
            <person name="Bradshaw R.E."/>
            <person name="Ciuffetti L."/>
            <person name="Hamelin R.C."/>
            <person name="Kema G.H.J."/>
            <person name="Lawrence C."/>
            <person name="Scott J.A."/>
            <person name="Spatafora J.W."/>
            <person name="Turgeon B.G."/>
            <person name="de Wit P.J.G.M."/>
            <person name="Zhong S."/>
            <person name="Goodwin S.B."/>
            <person name="Grigoriev I.V."/>
        </authorList>
    </citation>
    <scope>NUCLEOTIDE SEQUENCE [LARGE SCALE GENOMIC DNA]</scope>
    <source>
        <strain evidence="6 7">SO2202</strain>
    </source>
</reference>
<dbReference type="STRING" id="692275.N1QKJ6"/>
<name>N1QKJ6_SPHMS</name>
<dbReference type="EMBL" id="KB456260">
    <property type="protein sequence ID" value="EMF17776.1"/>
    <property type="molecule type" value="Genomic_DNA"/>
</dbReference>
<dbReference type="InterPro" id="IPR020904">
    <property type="entry name" value="Sc_DH/Rdtase_CS"/>
</dbReference>
<organism evidence="6 7">
    <name type="scientific">Sphaerulina musiva (strain SO2202)</name>
    <name type="common">Poplar stem canker fungus</name>
    <name type="synonym">Septoria musiva</name>
    <dbReference type="NCBI Taxonomy" id="692275"/>
    <lineage>
        <taxon>Eukaryota</taxon>
        <taxon>Fungi</taxon>
        <taxon>Dikarya</taxon>
        <taxon>Ascomycota</taxon>
        <taxon>Pezizomycotina</taxon>
        <taxon>Dothideomycetes</taxon>
        <taxon>Dothideomycetidae</taxon>
        <taxon>Mycosphaerellales</taxon>
        <taxon>Mycosphaerellaceae</taxon>
        <taxon>Sphaerulina</taxon>
    </lineage>
</organism>
<evidence type="ECO:0000256" key="2">
    <source>
        <dbReference type="ARBA" id="ARBA00022857"/>
    </source>
</evidence>
<dbReference type="SUPFAM" id="SSF51735">
    <property type="entry name" value="NAD(P)-binding Rossmann-fold domains"/>
    <property type="match status" value="1"/>
</dbReference>
<dbReference type="Pfam" id="PF13561">
    <property type="entry name" value="adh_short_C2"/>
    <property type="match status" value="1"/>
</dbReference>
<accession>N1QKJ6</accession>
<evidence type="ECO:0000256" key="3">
    <source>
        <dbReference type="ARBA" id="ARBA00023002"/>
    </source>
</evidence>
<dbReference type="PROSITE" id="PS00061">
    <property type="entry name" value="ADH_SHORT"/>
    <property type="match status" value="1"/>
</dbReference>
<protein>
    <submittedName>
        <fullName evidence="6">NAD(P)-binding protein</fullName>
    </submittedName>
</protein>
<feature type="non-terminal residue" evidence="6">
    <location>
        <position position="270"/>
    </location>
</feature>
<dbReference type="PRINTS" id="PR00080">
    <property type="entry name" value="SDRFAMILY"/>
</dbReference>
<dbReference type="HOGENOM" id="CLU_010194_1_0_1"/>